<dbReference type="Proteomes" id="UP000070089">
    <property type="component" value="Unassembled WGS sequence"/>
</dbReference>
<reference evidence="2 3" key="1">
    <citation type="journal article" date="2015" name="Mol. Biochem. Parasitol.">
        <title>Identification of polymorphic genes for use in assemblage B genotyping assays through comparative genomics of multiple assemblage B Giardia duodenalis isolates.</title>
        <authorList>
            <person name="Wielinga C."/>
            <person name="Thompson R.C."/>
            <person name="Monis P."/>
            <person name="Ryan U."/>
        </authorList>
    </citation>
    <scope>NUCLEOTIDE SEQUENCE [LARGE SCALE GENOMIC DNA]</scope>
    <source>
        <strain evidence="2 3">BAH15c1</strain>
    </source>
</reference>
<feature type="region of interest" description="Disordered" evidence="1">
    <location>
        <begin position="1"/>
        <end position="29"/>
    </location>
</feature>
<dbReference type="EMBL" id="JXTI01000051">
    <property type="protein sequence ID" value="KWX13917.1"/>
    <property type="molecule type" value="Genomic_DNA"/>
</dbReference>
<feature type="compositionally biased region" description="Basic and acidic residues" evidence="1">
    <location>
        <begin position="61"/>
        <end position="87"/>
    </location>
</feature>
<dbReference type="VEuPathDB" id="GiardiaDB:QR46_2097"/>
<organism evidence="2 3">
    <name type="scientific">Giardia duodenalis assemblage B</name>
    <dbReference type="NCBI Taxonomy" id="1394984"/>
    <lineage>
        <taxon>Eukaryota</taxon>
        <taxon>Metamonada</taxon>
        <taxon>Diplomonadida</taxon>
        <taxon>Hexamitidae</taxon>
        <taxon>Giardiinae</taxon>
        <taxon>Giardia</taxon>
    </lineage>
</organism>
<comment type="caution">
    <text evidence="2">The sequence shown here is derived from an EMBL/GenBank/DDBJ whole genome shotgun (WGS) entry which is preliminary data.</text>
</comment>
<gene>
    <name evidence="2" type="ORF">QR46_2097</name>
</gene>
<accession>A0A132NV39</accession>
<sequence length="144" mass="16870">MNYDDKLVDDMPSQYLPTDPSGRKKVMRKRTAGDAIKFDEDALQSFVTGGHKRKEERRRKAQQEIRDKKLEEKRTKRREKEAAKRAEVRKTKALLESNIYLKKSIEELRSIQRERTGNESRQITEERSFESPDGTCVKAVIKSL</sequence>
<evidence type="ECO:0000313" key="3">
    <source>
        <dbReference type="Proteomes" id="UP000070089"/>
    </source>
</evidence>
<feature type="compositionally biased region" description="Basic and acidic residues" evidence="1">
    <location>
        <begin position="111"/>
        <end position="130"/>
    </location>
</feature>
<evidence type="ECO:0000256" key="1">
    <source>
        <dbReference type="SAM" id="MobiDB-lite"/>
    </source>
</evidence>
<evidence type="ECO:0000313" key="2">
    <source>
        <dbReference type="EMBL" id="KWX13917.1"/>
    </source>
</evidence>
<dbReference type="Pfam" id="PF09805">
    <property type="entry name" value="Nop25"/>
    <property type="match status" value="1"/>
</dbReference>
<protein>
    <submittedName>
        <fullName evidence="2">Uncharacterized protein</fullName>
    </submittedName>
</protein>
<proteinExistence type="predicted"/>
<feature type="region of interest" description="Disordered" evidence="1">
    <location>
        <begin position="111"/>
        <end position="131"/>
    </location>
</feature>
<name>A0A132NV39_GIAIN</name>
<feature type="region of interest" description="Disordered" evidence="1">
    <location>
        <begin position="47"/>
        <end position="87"/>
    </location>
</feature>
<dbReference type="AlphaFoldDB" id="A0A132NV39"/>
<dbReference type="InterPro" id="IPR019186">
    <property type="entry name" value="Nucleolar_protein_12"/>
</dbReference>
<dbReference type="OrthoDB" id="10260646at2759"/>
<feature type="compositionally biased region" description="Basic residues" evidence="1">
    <location>
        <begin position="50"/>
        <end position="60"/>
    </location>
</feature>